<dbReference type="SUPFAM" id="SSF46785">
    <property type="entry name" value="Winged helix' DNA-binding domain"/>
    <property type="match status" value="1"/>
</dbReference>
<dbReference type="Proteomes" id="UP000504693">
    <property type="component" value="Chromosome"/>
</dbReference>
<evidence type="ECO:0000259" key="5">
    <source>
        <dbReference type="PROSITE" id="PS50987"/>
    </source>
</evidence>
<dbReference type="EMBL" id="CP053921">
    <property type="protein sequence ID" value="QKG71144.1"/>
    <property type="molecule type" value="Genomic_DNA"/>
</dbReference>
<dbReference type="RefSeq" id="WP_173213819.1">
    <property type="nucleotide sequence ID" value="NZ_CP053921.1"/>
</dbReference>
<dbReference type="Pfam" id="PF01022">
    <property type="entry name" value="HTH_5"/>
    <property type="match status" value="1"/>
</dbReference>
<dbReference type="InterPro" id="IPR051011">
    <property type="entry name" value="Metal_resp_trans_reg"/>
</dbReference>
<dbReference type="GO" id="GO:0003700">
    <property type="term" value="F:DNA-binding transcription factor activity"/>
    <property type="evidence" value="ECO:0007669"/>
    <property type="project" value="InterPro"/>
</dbReference>
<dbReference type="InterPro" id="IPR036388">
    <property type="entry name" value="WH-like_DNA-bd_sf"/>
</dbReference>
<feature type="region of interest" description="Disordered" evidence="4">
    <location>
        <begin position="96"/>
        <end position="122"/>
    </location>
</feature>
<dbReference type="InterPro" id="IPR036390">
    <property type="entry name" value="WH_DNA-bd_sf"/>
</dbReference>
<evidence type="ECO:0000313" key="7">
    <source>
        <dbReference type="Proteomes" id="UP000504693"/>
    </source>
</evidence>
<evidence type="ECO:0000256" key="1">
    <source>
        <dbReference type="ARBA" id="ARBA00023015"/>
    </source>
</evidence>
<accession>A0A7D4BNM3</accession>
<keyword evidence="1" id="KW-0805">Transcription regulation</keyword>
<dbReference type="PROSITE" id="PS50987">
    <property type="entry name" value="HTH_ARSR_2"/>
    <property type="match status" value="1"/>
</dbReference>
<gene>
    <name evidence="6" type="ORF">HQR01_06990</name>
</gene>
<evidence type="ECO:0000256" key="2">
    <source>
        <dbReference type="ARBA" id="ARBA00023125"/>
    </source>
</evidence>
<dbReference type="KEGG" id="emv:HQR01_06990"/>
<dbReference type="PRINTS" id="PR00778">
    <property type="entry name" value="HTHARSR"/>
</dbReference>
<dbReference type="NCBIfam" id="NF033788">
    <property type="entry name" value="HTH_metalloreg"/>
    <property type="match status" value="1"/>
</dbReference>
<reference evidence="6 7" key="1">
    <citation type="submission" date="2020-05" db="EMBL/GenBank/DDBJ databases">
        <title>Erythrobacter mangrovi sp. nov., isolated from rhizosphere soil of mangrove plant (Kandelia candel).</title>
        <authorList>
            <person name="Ye Y.H."/>
        </authorList>
    </citation>
    <scope>NUCLEOTIDE SEQUENCE [LARGE SCALE GENOMIC DNA]</scope>
    <source>
        <strain evidence="6 7">EB310</strain>
    </source>
</reference>
<dbReference type="Gene3D" id="1.10.10.10">
    <property type="entry name" value="Winged helix-like DNA-binding domain superfamily/Winged helix DNA-binding domain"/>
    <property type="match status" value="1"/>
</dbReference>
<feature type="domain" description="HTH arsR-type" evidence="5">
    <location>
        <begin position="4"/>
        <end position="98"/>
    </location>
</feature>
<keyword evidence="7" id="KW-1185">Reference proteome</keyword>
<proteinExistence type="predicted"/>
<dbReference type="InterPro" id="IPR011991">
    <property type="entry name" value="ArsR-like_HTH"/>
</dbReference>
<dbReference type="PANTHER" id="PTHR43132">
    <property type="entry name" value="ARSENICAL RESISTANCE OPERON REPRESSOR ARSR-RELATED"/>
    <property type="match status" value="1"/>
</dbReference>
<sequence>MTDSSNPERCPSIEALRALAHASRLKILCTIGEGRLSVGEIEEATGIGQPGLSQQLRILRDAGLVVGERLAKQVFYIVDRSVLDDLVARIGAIIPRDASNTPRSPDTKSKPGSGAAFARVLR</sequence>
<keyword evidence="2" id="KW-0238">DNA-binding</keyword>
<dbReference type="SMART" id="SM00418">
    <property type="entry name" value="HTH_ARSR"/>
    <property type="match status" value="1"/>
</dbReference>
<dbReference type="InterPro" id="IPR001845">
    <property type="entry name" value="HTH_ArsR_DNA-bd_dom"/>
</dbReference>
<dbReference type="AlphaFoldDB" id="A0A7D4BNM3"/>
<dbReference type="CDD" id="cd00090">
    <property type="entry name" value="HTH_ARSR"/>
    <property type="match status" value="1"/>
</dbReference>
<dbReference type="PANTHER" id="PTHR43132:SF2">
    <property type="entry name" value="ARSENICAL RESISTANCE OPERON REPRESSOR ARSR-RELATED"/>
    <property type="match status" value="1"/>
</dbReference>
<keyword evidence="3" id="KW-0804">Transcription</keyword>
<protein>
    <submittedName>
        <fullName evidence="6">Winged helix-turn-helix transcriptional regulator</fullName>
    </submittedName>
</protein>
<organism evidence="6 7">
    <name type="scientific">Erythrobacter mangrovi</name>
    <dbReference type="NCBI Taxonomy" id="2739433"/>
    <lineage>
        <taxon>Bacteria</taxon>
        <taxon>Pseudomonadati</taxon>
        <taxon>Pseudomonadota</taxon>
        <taxon>Alphaproteobacteria</taxon>
        <taxon>Sphingomonadales</taxon>
        <taxon>Erythrobacteraceae</taxon>
        <taxon>Erythrobacter/Porphyrobacter group</taxon>
        <taxon>Erythrobacter</taxon>
    </lineage>
</organism>
<dbReference type="GO" id="GO:0003677">
    <property type="term" value="F:DNA binding"/>
    <property type="evidence" value="ECO:0007669"/>
    <property type="project" value="UniProtKB-KW"/>
</dbReference>
<evidence type="ECO:0000256" key="4">
    <source>
        <dbReference type="SAM" id="MobiDB-lite"/>
    </source>
</evidence>
<name>A0A7D4BNM3_9SPHN</name>
<evidence type="ECO:0000313" key="6">
    <source>
        <dbReference type="EMBL" id="QKG71144.1"/>
    </source>
</evidence>
<evidence type="ECO:0000256" key="3">
    <source>
        <dbReference type="ARBA" id="ARBA00023163"/>
    </source>
</evidence>